<proteinExistence type="predicted"/>
<dbReference type="InterPro" id="IPR020846">
    <property type="entry name" value="MFS_dom"/>
</dbReference>
<feature type="transmembrane region" description="Helical" evidence="6">
    <location>
        <begin position="503"/>
        <end position="520"/>
    </location>
</feature>
<dbReference type="InterPro" id="IPR036259">
    <property type="entry name" value="MFS_trans_sf"/>
</dbReference>
<evidence type="ECO:0000256" key="6">
    <source>
        <dbReference type="SAM" id="Phobius"/>
    </source>
</evidence>
<dbReference type="EMBL" id="JAJSOF020000009">
    <property type="protein sequence ID" value="KAJ4445641.1"/>
    <property type="molecule type" value="Genomic_DNA"/>
</dbReference>
<protein>
    <recommendedName>
        <fullName evidence="7">Major facilitator superfamily (MFS) profile domain-containing protein</fullName>
    </recommendedName>
</protein>
<feature type="transmembrane region" description="Helical" evidence="6">
    <location>
        <begin position="476"/>
        <end position="497"/>
    </location>
</feature>
<evidence type="ECO:0000313" key="9">
    <source>
        <dbReference type="Proteomes" id="UP001148838"/>
    </source>
</evidence>
<evidence type="ECO:0000256" key="2">
    <source>
        <dbReference type="ARBA" id="ARBA00022692"/>
    </source>
</evidence>
<evidence type="ECO:0000256" key="5">
    <source>
        <dbReference type="SAM" id="MobiDB-lite"/>
    </source>
</evidence>
<evidence type="ECO:0000259" key="7">
    <source>
        <dbReference type="PROSITE" id="PS50850"/>
    </source>
</evidence>
<feature type="compositionally biased region" description="Acidic residues" evidence="5">
    <location>
        <begin position="1"/>
        <end position="13"/>
    </location>
</feature>
<sequence>MEEEAEEEEEEEEEHKKNAATKNNVRDSEFSDEECEHSEHESESELEVDEVYRGVLKFQVVNTVNMNLNQNWRMLKVHRALLKFQVLNTVNMNLSQNWREMNVQSGMLKFQVMNTVNMNLNHNWRKLKNASYEVYEEVGCVSSDGSTRRADIIIIDRQKDKGVILDPTIRFEMHEQQPQELSGKAPCEADLNNCKGKIVPVPGIDPGIFGCTLQRFDRRGRNVRGRKVVDELTFDENYHGRNVRGRKAKAAMSAREATSDVLQDAVGDFGRWQAGVSLLMALLKLPIAWFQLSIIVLEAHSDFWCARPSHLRGNVTTEQWRNISQPRLSNGAYDACRIYDHNYTGLEVGPPENRSTVACQDWEYSRDIFQETIVTEWDLVCSQAVMTDIAQATFMSGVLIGNVVFGMAADRMGRKLPLMFAIGLQAVTGVLAAFSPWFYGFVVARFFMAVATGGTMIISFVLVMEIVGNQWRTTIAILYQIPFSLGMCMMSAVAYLQRDWRDFQFTLSAISALFLLYWWFIPESPRWLLAVGREKAALRILENAARWNGRDVTAVKKVLQHDVSDEEPTPAGKAGFADLLRTPNLRHNSLSLFFCWFVAGLVFFGFSQTLGRVGGDIFLTTVIAGMIGVPGTMACIYVVKFGRRKCICSSQIVTGVACLLLIVIPKGMFPGDWPRVLLSATTLTGMCLSFPALYVFSGELFPTVVRNVGLGSASMFSRLGSVFAPFVKSLVSY</sequence>
<feature type="region of interest" description="Disordered" evidence="5">
    <location>
        <begin position="1"/>
        <end position="46"/>
    </location>
</feature>
<dbReference type="InterPro" id="IPR005828">
    <property type="entry name" value="MFS_sugar_transport-like"/>
</dbReference>
<feature type="transmembrane region" description="Helical" evidence="6">
    <location>
        <begin position="676"/>
        <end position="696"/>
    </location>
</feature>
<keyword evidence="2 6" id="KW-0812">Transmembrane</keyword>
<accession>A0ABQ8THL8</accession>
<organism evidence="8 9">
    <name type="scientific">Periplaneta americana</name>
    <name type="common">American cockroach</name>
    <name type="synonym">Blatta americana</name>
    <dbReference type="NCBI Taxonomy" id="6978"/>
    <lineage>
        <taxon>Eukaryota</taxon>
        <taxon>Metazoa</taxon>
        <taxon>Ecdysozoa</taxon>
        <taxon>Arthropoda</taxon>
        <taxon>Hexapoda</taxon>
        <taxon>Insecta</taxon>
        <taxon>Pterygota</taxon>
        <taxon>Neoptera</taxon>
        <taxon>Polyneoptera</taxon>
        <taxon>Dictyoptera</taxon>
        <taxon>Blattodea</taxon>
        <taxon>Blattoidea</taxon>
        <taxon>Blattidae</taxon>
        <taxon>Blattinae</taxon>
        <taxon>Periplaneta</taxon>
    </lineage>
</organism>
<evidence type="ECO:0000256" key="3">
    <source>
        <dbReference type="ARBA" id="ARBA00022989"/>
    </source>
</evidence>
<evidence type="ECO:0000313" key="8">
    <source>
        <dbReference type="EMBL" id="KAJ4445641.1"/>
    </source>
</evidence>
<feature type="transmembrane region" description="Helical" evidence="6">
    <location>
        <begin position="646"/>
        <end position="664"/>
    </location>
</feature>
<gene>
    <name evidence="8" type="ORF">ANN_12324</name>
</gene>
<keyword evidence="3 6" id="KW-1133">Transmembrane helix</keyword>
<feature type="transmembrane region" description="Helical" evidence="6">
    <location>
        <begin position="416"/>
        <end position="439"/>
    </location>
</feature>
<keyword evidence="4 6" id="KW-0472">Membrane</keyword>
<keyword evidence="9" id="KW-1185">Reference proteome</keyword>
<dbReference type="PROSITE" id="PS50850">
    <property type="entry name" value="MFS"/>
    <property type="match status" value="1"/>
</dbReference>
<feature type="domain" description="Major facilitator superfamily (MFS) profile" evidence="7">
    <location>
        <begin position="277"/>
        <end position="733"/>
    </location>
</feature>
<dbReference type="CDD" id="cd17317">
    <property type="entry name" value="MFS_SLC22"/>
    <property type="match status" value="1"/>
</dbReference>
<feature type="transmembrane region" description="Helical" evidence="6">
    <location>
        <begin position="445"/>
        <end position="464"/>
    </location>
</feature>
<feature type="transmembrane region" description="Helical" evidence="6">
    <location>
        <begin position="590"/>
        <end position="611"/>
    </location>
</feature>
<evidence type="ECO:0000256" key="1">
    <source>
        <dbReference type="ARBA" id="ARBA00004141"/>
    </source>
</evidence>
<feature type="transmembrane region" description="Helical" evidence="6">
    <location>
        <begin position="617"/>
        <end position="639"/>
    </location>
</feature>
<name>A0ABQ8THL8_PERAM</name>
<dbReference type="Pfam" id="PF00083">
    <property type="entry name" value="Sugar_tr"/>
    <property type="match status" value="1"/>
</dbReference>
<comment type="caution">
    <text evidence="8">The sequence shown here is derived from an EMBL/GenBank/DDBJ whole genome shotgun (WGS) entry which is preliminary data.</text>
</comment>
<dbReference type="PANTHER" id="PTHR24064">
    <property type="entry name" value="SOLUTE CARRIER FAMILY 22 MEMBER"/>
    <property type="match status" value="1"/>
</dbReference>
<dbReference type="Proteomes" id="UP001148838">
    <property type="component" value="Unassembled WGS sequence"/>
</dbReference>
<dbReference type="SUPFAM" id="SSF103473">
    <property type="entry name" value="MFS general substrate transporter"/>
    <property type="match status" value="1"/>
</dbReference>
<reference evidence="8 9" key="1">
    <citation type="journal article" date="2022" name="Allergy">
        <title>Genome assembly and annotation of Periplaneta americana reveal a comprehensive cockroach allergen profile.</title>
        <authorList>
            <person name="Wang L."/>
            <person name="Xiong Q."/>
            <person name="Saelim N."/>
            <person name="Wang L."/>
            <person name="Nong W."/>
            <person name="Wan A.T."/>
            <person name="Shi M."/>
            <person name="Liu X."/>
            <person name="Cao Q."/>
            <person name="Hui J.H.L."/>
            <person name="Sookrung N."/>
            <person name="Leung T.F."/>
            <person name="Tungtrongchitr A."/>
            <person name="Tsui S.K.W."/>
        </authorList>
    </citation>
    <scope>NUCLEOTIDE SEQUENCE [LARGE SCALE GENOMIC DNA]</scope>
    <source>
        <strain evidence="8">PWHHKU_190912</strain>
    </source>
</reference>
<evidence type="ECO:0000256" key="4">
    <source>
        <dbReference type="ARBA" id="ARBA00023136"/>
    </source>
</evidence>
<feature type="transmembrane region" description="Helical" evidence="6">
    <location>
        <begin position="389"/>
        <end position="409"/>
    </location>
</feature>
<comment type="subcellular location">
    <subcellularLocation>
        <location evidence="1">Membrane</location>
        <topology evidence="1">Multi-pass membrane protein</topology>
    </subcellularLocation>
</comment>
<dbReference type="Gene3D" id="1.20.1250.20">
    <property type="entry name" value="MFS general substrate transporter like domains"/>
    <property type="match status" value="1"/>
</dbReference>